<evidence type="ECO:0000313" key="1">
    <source>
        <dbReference type="EMBL" id="CCI11735.1"/>
    </source>
</evidence>
<dbReference type="AlphaFoldDB" id="A0A024FX81"/>
<proteinExistence type="predicted"/>
<keyword evidence="2" id="KW-1185">Reference proteome</keyword>
<dbReference type="EMBL" id="CAIX01001785">
    <property type="protein sequence ID" value="CCI11735.1"/>
    <property type="molecule type" value="Genomic_DNA"/>
</dbReference>
<accession>A0A024FX81</accession>
<protein>
    <submittedName>
        <fullName evidence="1">Uncharacterized protein</fullName>
    </submittedName>
</protein>
<organism evidence="1 2">
    <name type="scientific">Albugo candida</name>
    <dbReference type="NCBI Taxonomy" id="65357"/>
    <lineage>
        <taxon>Eukaryota</taxon>
        <taxon>Sar</taxon>
        <taxon>Stramenopiles</taxon>
        <taxon>Oomycota</taxon>
        <taxon>Peronosporomycetes</taxon>
        <taxon>Albuginales</taxon>
        <taxon>Albuginaceae</taxon>
        <taxon>Albugo</taxon>
    </lineage>
</organism>
<dbReference type="InParanoid" id="A0A024FX81"/>
<reference evidence="1 2" key="1">
    <citation type="submission" date="2012-05" db="EMBL/GenBank/DDBJ databases">
        <title>Recombination and specialization in a pathogen metapopulation.</title>
        <authorList>
            <person name="Gardiner A."/>
            <person name="Kemen E."/>
            <person name="Schultz-Larsen T."/>
            <person name="MacLean D."/>
            <person name="Van Oosterhout C."/>
            <person name="Jones J.D.G."/>
        </authorList>
    </citation>
    <scope>NUCLEOTIDE SEQUENCE [LARGE SCALE GENOMIC DNA]</scope>
    <source>
        <strain evidence="1 2">Ac Nc2</strain>
    </source>
</reference>
<sequence length="190" mass="21020">MLVFSITKPAEELFHGIEVTDSMKINVPREKFFMIVNVTGGFDVCFRLVQAPFAGITAVYVRGSKGTNTVECAFLKTHYQKDQFESTGIAYDIVGKFNISTTNRLNKANKACNDLSECASPSICVSGTCTNNKVGVIPHIAFIANKHPTSKGKEIYYMYNTTTRKQVTATSIISFRLDKQTEIGTLPVKK</sequence>
<evidence type="ECO:0000313" key="2">
    <source>
        <dbReference type="Proteomes" id="UP000053237"/>
    </source>
</evidence>
<comment type="caution">
    <text evidence="1">The sequence shown here is derived from an EMBL/GenBank/DDBJ whole genome shotgun (WGS) entry which is preliminary data.</text>
</comment>
<name>A0A024FX81_9STRA</name>
<dbReference type="Proteomes" id="UP000053237">
    <property type="component" value="Unassembled WGS sequence"/>
</dbReference>
<gene>
    <name evidence="1" type="ORF">BN9_133810</name>
</gene>